<proteinExistence type="predicted"/>
<gene>
    <name evidence="2" type="ORF">FHR94_002185</name>
</gene>
<accession>A0A839VE60</accession>
<organism evidence="2 3">
    <name type="scientific">Halomonas cerina</name>
    <dbReference type="NCBI Taxonomy" id="447424"/>
    <lineage>
        <taxon>Bacteria</taxon>
        <taxon>Pseudomonadati</taxon>
        <taxon>Pseudomonadota</taxon>
        <taxon>Gammaproteobacteria</taxon>
        <taxon>Oceanospirillales</taxon>
        <taxon>Halomonadaceae</taxon>
        <taxon>Halomonas</taxon>
    </lineage>
</organism>
<sequence>MITHNNLKSNLKKTAIFSVSAVALAVAGASHAYDFEVGNTTASIGGYVKLDFIYDVDADLGPVVAHENIRLDDEEGADGHTNLHARQSRIAFQTTTPVGGSTLKTHIEGDFFGSSASGAPDLRLRHAYGSWNGILAGQTWSNFGTFIDFTPTIDFNGLLGQGVILRQAQLRYTTGGFSVALEDPATLGGAVAVTDPTSDFDDKSEYPDLTAQYTGSAGNLQYAASAMLRQLQVADSSGDEDDEMGWGVQAAASMELTPGITVRGGIGHGDGIGGYLLGRSPRGDFQGLPIAAFVDSNGSVETVDSTGGNVGVSIAAGPGNVNLAYARLTSDFDDAVDDGALTADDKDRFSSFYANYIWSPAERISYGIEAGLHEVETQGGDEGDAVRLQGMVMYSF</sequence>
<dbReference type="Proteomes" id="UP000547614">
    <property type="component" value="Unassembled WGS sequence"/>
</dbReference>
<protein>
    <recommendedName>
        <fullName evidence="4">Porin</fullName>
    </recommendedName>
</protein>
<dbReference type="SUPFAM" id="SSF56935">
    <property type="entry name" value="Porins"/>
    <property type="match status" value="1"/>
</dbReference>
<dbReference type="AlphaFoldDB" id="A0A839VE60"/>
<evidence type="ECO:0000313" key="3">
    <source>
        <dbReference type="Proteomes" id="UP000547614"/>
    </source>
</evidence>
<feature type="chain" id="PRO_5032607806" description="Porin" evidence="1">
    <location>
        <begin position="33"/>
        <end position="396"/>
    </location>
</feature>
<dbReference type="Pfam" id="PF19577">
    <property type="entry name" value="DcaP"/>
    <property type="match status" value="1"/>
</dbReference>
<evidence type="ECO:0000256" key="1">
    <source>
        <dbReference type="SAM" id="SignalP"/>
    </source>
</evidence>
<keyword evidence="3" id="KW-1185">Reference proteome</keyword>
<dbReference type="EMBL" id="JACHXP010000009">
    <property type="protein sequence ID" value="MBB3190944.1"/>
    <property type="molecule type" value="Genomic_DNA"/>
</dbReference>
<evidence type="ECO:0000313" key="2">
    <source>
        <dbReference type="EMBL" id="MBB3190944.1"/>
    </source>
</evidence>
<evidence type="ECO:0008006" key="4">
    <source>
        <dbReference type="Google" id="ProtNLM"/>
    </source>
</evidence>
<dbReference type="InterPro" id="IPR045748">
    <property type="entry name" value="DcaP"/>
</dbReference>
<reference evidence="2 3" key="1">
    <citation type="submission" date="2020-08" db="EMBL/GenBank/DDBJ databases">
        <title>Genomic Encyclopedia of Type Strains, Phase III (KMG-III): the genomes of soil and plant-associated and newly described type strains.</title>
        <authorList>
            <person name="Whitman W."/>
        </authorList>
    </citation>
    <scope>NUCLEOTIDE SEQUENCE [LARGE SCALE GENOMIC DNA]</scope>
    <source>
        <strain evidence="2 3">CECT 7282</strain>
    </source>
</reference>
<comment type="caution">
    <text evidence="2">The sequence shown here is derived from an EMBL/GenBank/DDBJ whole genome shotgun (WGS) entry which is preliminary data.</text>
</comment>
<keyword evidence="1" id="KW-0732">Signal</keyword>
<name>A0A839VE60_9GAMM</name>
<dbReference type="RefSeq" id="WP_183325734.1">
    <property type="nucleotide sequence ID" value="NZ_JACHXP010000009.1"/>
</dbReference>
<feature type="signal peptide" evidence="1">
    <location>
        <begin position="1"/>
        <end position="32"/>
    </location>
</feature>